<feature type="domain" description="BIG2" evidence="2">
    <location>
        <begin position="618"/>
        <end position="698"/>
    </location>
</feature>
<keyword evidence="4" id="KW-1185">Reference proteome</keyword>
<feature type="chain" id="PRO_5018108220" evidence="1">
    <location>
        <begin position="34"/>
        <end position="784"/>
    </location>
</feature>
<gene>
    <name evidence="3" type="ORF">EDM56_16085</name>
</gene>
<feature type="signal peptide" evidence="1">
    <location>
        <begin position="1"/>
        <end position="33"/>
    </location>
</feature>
<dbReference type="InterPro" id="IPR008964">
    <property type="entry name" value="Invasin/intimin_cell_adhesion"/>
</dbReference>
<feature type="domain" description="BIG2" evidence="2">
    <location>
        <begin position="208"/>
        <end position="283"/>
    </location>
</feature>
<evidence type="ECO:0000313" key="4">
    <source>
        <dbReference type="Proteomes" id="UP000271031"/>
    </source>
</evidence>
<dbReference type="Gene3D" id="2.60.40.1080">
    <property type="match status" value="9"/>
</dbReference>
<proteinExistence type="predicted"/>
<feature type="domain" description="BIG2" evidence="2">
    <location>
        <begin position="367"/>
        <end position="449"/>
    </location>
</feature>
<feature type="domain" description="BIG2" evidence="2">
    <location>
        <begin position="533"/>
        <end position="615"/>
    </location>
</feature>
<feature type="domain" description="BIG2" evidence="2">
    <location>
        <begin position="701"/>
        <end position="781"/>
    </location>
</feature>
<dbReference type="Proteomes" id="UP000271031">
    <property type="component" value="Unassembled WGS sequence"/>
</dbReference>
<sequence length="784" mass="81641">MIGKKVLVAFFQMVLVVAVIASAVGGNTGTALAANEISKLVLSKNSLSMETGDTSALTATALYTNGSSEDVTIKTDWVSSKDSVATVYAGNVTAKGEGTATLTATYMNTTVIVNVTVVKKVRALSKDKQSIDIRKGASDQVTLTAVFTDGSTDDVTSKAEWTVDQYSVATVLNGKIVGQGAGTATVTAKYGSQSVTIPVSVEVIRRLDPGKNSLSLPLNGSEPITLLATFADGTVEDVAKIAEWSSDNGSIADAIKGEIKSYGTGTATITAKYGTKTATIKVESGISRRLDVNKTSLFMKVNDATQLTLTSTNADEKPEDVTDKAVWTSGNETVAYVSKGKITAYASGEATITATYGTKTVTILVDVDVPRKLGADKTTVAVQPGDTNKLVLTAYYQDGREVDITTRAQWSSASTAVAEVRQGVVTGIATGSTTITATYGKRFLTIPVSVGVIKSLTADQTKLTMNKGKTAKVSLTVEYADGMKKDVTTLATWASAQEAVATVTDGVVTAVAAGKTTITATYEGKTVSIPVEIDQAQSLSASVTTIVMGTGESKQVTLTATTADGISKNVTDDAEWITSNAAAADVTKGLVRGLTNGRAVVTAKYGGQSVTITVEVGIVTKMDTDKHYITIKTGNTVQINLMATLSDGSTKNVTKDAEWKTTSYKIADVQDGIVTAVGYGKTTITVRYSGKTISIPVEVDTLKYLKTSAVKLEMKPGQTTKVTATATYMDGTDTNVTVAGLWTSSKILVADVKDGIITAHGPGQATITVNFAGKKTAVVVVVKP</sequence>
<dbReference type="SUPFAM" id="SSF49373">
    <property type="entry name" value="Invasin/intimin cell-adhesion fragments"/>
    <property type="match status" value="7"/>
</dbReference>
<dbReference type="AlphaFoldDB" id="A0A3M8DJ92"/>
<feature type="domain" description="BIG2" evidence="2">
    <location>
        <begin position="452"/>
        <end position="532"/>
    </location>
</feature>
<feature type="domain" description="BIG2" evidence="2">
    <location>
        <begin position="286"/>
        <end position="366"/>
    </location>
</feature>
<feature type="domain" description="BIG2" evidence="2">
    <location>
        <begin position="120"/>
        <end position="200"/>
    </location>
</feature>
<reference evidence="3 4" key="1">
    <citation type="submission" date="2018-10" db="EMBL/GenBank/DDBJ databases">
        <title>Phylogenomics of Brevibacillus.</title>
        <authorList>
            <person name="Dunlap C."/>
        </authorList>
    </citation>
    <scope>NUCLEOTIDE SEQUENCE [LARGE SCALE GENOMIC DNA]</scope>
    <source>
        <strain evidence="3 4">JCM 15716</strain>
    </source>
</reference>
<feature type="domain" description="BIG2" evidence="2">
    <location>
        <begin position="36"/>
        <end position="116"/>
    </location>
</feature>
<dbReference type="RefSeq" id="WP_122918896.1">
    <property type="nucleotide sequence ID" value="NZ_RHHQ01000012.1"/>
</dbReference>
<dbReference type="Pfam" id="PF02368">
    <property type="entry name" value="Big_2"/>
    <property type="match status" value="3"/>
</dbReference>
<protein>
    <submittedName>
        <fullName evidence="3">Cadherin</fullName>
    </submittedName>
</protein>
<evidence type="ECO:0000256" key="1">
    <source>
        <dbReference type="SAM" id="SignalP"/>
    </source>
</evidence>
<name>A0A3M8DJ92_9BACL</name>
<organism evidence="3 4">
    <name type="scientific">Brevibacillus fluminis</name>
    <dbReference type="NCBI Taxonomy" id="511487"/>
    <lineage>
        <taxon>Bacteria</taxon>
        <taxon>Bacillati</taxon>
        <taxon>Bacillota</taxon>
        <taxon>Bacilli</taxon>
        <taxon>Bacillales</taxon>
        <taxon>Paenibacillaceae</taxon>
        <taxon>Brevibacillus</taxon>
    </lineage>
</organism>
<dbReference type="EMBL" id="RHHQ01000012">
    <property type="protein sequence ID" value="RNB87197.1"/>
    <property type="molecule type" value="Genomic_DNA"/>
</dbReference>
<dbReference type="InterPro" id="IPR003343">
    <property type="entry name" value="Big_2"/>
</dbReference>
<dbReference type="SMART" id="SM00635">
    <property type="entry name" value="BID_2"/>
    <property type="match status" value="9"/>
</dbReference>
<evidence type="ECO:0000259" key="2">
    <source>
        <dbReference type="SMART" id="SM00635"/>
    </source>
</evidence>
<keyword evidence="1" id="KW-0732">Signal</keyword>
<evidence type="ECO:0000313" key="3">
    <source>
        <dbReference type="EMBL" id="RNB87197.1"/>
    </source>
</evidence>
<comment type="caution">
    <text evidence="3">The sequence shown here is derived from an EMBL/GenBank/DDBJ whole genome shotgun (WGS) entry which is preliminary data.</text>
</comment>
<dbReference type="OrthoDB" id="2348975at2"/>
<accession>A0A3M8DJ92</accession>